<dbReference type="Proteomes" id="UP000189933">
    <property type="component" value="Unassembled WGS sequence"/>
</dbReference>
<evidence type="ECO:0000313" key="4">
    <source>
        <dbReference type="Proteomes" id="UP000189933"/>
    </source>
</evidence>
<evidence type="ECO:0000313" key="3">
    <source>
        <dbReference type="EMBL" id="SJZ92398.1"/>
    </source>
</evidence>
<dbReference type="RefSeq" id="WP_078665407.1">
    <property type="nucleotide sequence ID" value="NZ_FUXM01000012.1"/>
</dbReference>
<protein>
    <recommendedName>
        <fullName evidence="5">SGNH/GDSL hydrolase family protein</fullName>
    </recommendedName>
</protein>
<evidence type="ECO:0008006" key="5">
    <source>
        <dbReference type="Google" id="ProtNLM"/>
    </source>
</evidence>
<reference evidence="4" key="1">
    <citation type="submission" date="2017-02" db="EMBL/GenBank/DDBJ databases">
        <authorList>
            <person name="Varghese N."/>
            <person name="Submissions S."/>
        </authorList>
    </citation>
    <scope>NUCLEOTIDE SEQUENCE [LARGE SCALE GENOMIC DNA]</scope>
    <source>
        <strain evidence="4">DSM 16521</strain>
    </source>
</reference>
<keyword evidence="2" id="KW-1133">Transmembrane helix</keyword>
<keyword evidence="4" id="KW-1185">Reference proteome</keyword>
<dbReference type="OrthoDB" id="26855at2"/>
<proteinExistence type="predicted"/>
<feature type="transmembrane region" description="Helical" evidence="2">
    <location>
        <begin position="12"/>
        <end position="30"/>
    </location>
</feature>
<organism evidence="3 4">
    <name type="scientific">Carboxydocella sporoproducens DSM 16521</name>
    <dbReference type="NCBI Taxonomy" id="1121270"/>
    <lineage>
        <taxon>Bacteria</taxon>
        <taxon>Bacillati</taxon>
        <taxon>Bacillota</taxon>
        <taxon>Clostridia</taxon>
        <taxon>Eubacteriales</taxon>
        <taxon>Clostridiales Family XVI. Incertae Sedis</taxon>
        <taxon>Carboxydocella</taxon>
    </lineage>
</organism>
<accession>A0A1T4PNC1</accession>
<keyword evidence="2" id="KW-0472">Membrane</keyword>
<sequence length="370" mass="42369">MNKILPFNGKVLILIIIGLFLVDWGLNRYLDWRLLEKQDWRVNNPDLGSIRVVLDRLPRAPGLVVVCLGDSEMYGSSTPADRTIPAYLARSLREKFPGQKITVINLGIKGLKPAEAYFLVRQLKKMPVDILVYNISRGWFAEKGGVRFQDVLRLPGNAEAARNLGIKVAETSREEQLGEKVAAVWSFYRYRQVVARDFLHLSDLVQGTAERSQAPQQWQQKQQQQAGQGRPWQEKKEVLLKGAGGQLASLNLTTANLEWRLYLELLREWENAGRPALVYATPANMELLKQKYKIDVQRWEKEKQQILAAARRHNCRSLDYSQLIESKWFTDEIHLMAEGNRKVAEQLAQELASLPAARAMDLLASRKRER</sequence>
<keyword evidence="2" id="KW-0812">Transmembrane</keyword>
<gene>
    <name evidence="3" type="ORF">SAMN02745885_01329</name>
</gene>
<name>A0A1T4PNC1_9FIRM</name>
<dbReference type="InterPro" id="IPR036514">
    <property type="entry name" value="SGNH_hydro_sf"/>
</dbReference>
<evidence type="ECO:0000256" key="2">
    <source>
        <dbReference type="SAM" id="Phobius"/>
    </source>
</evidence>
<feature type="region of interest" description="Disordered" evidence="1">
    <location>
        <begin position="212"/>
        <end position="231"/>
    </location>
</feature>
<dbReference type="AlphaFoldDB" id="A0A1T4PNC1"/>
<dbReference type="EMBL" id="FUXM01000012">
    <property type="protein sequence ID" value="SJZ92398.1"/>
    <property type="molecule type" value="Genomic_DNA"/>
</dbReference>
<evidence type="ECO:0000256" key="1">
    <source>
        <dbReference type="SAM" id="MobiDB-lite"/>
    </source>
</evidence>
<dbReference type="SUPFAM" id="SSF52266">
    <property type="entry name" value="SGNH hydrolase"/>
    <property type="match status" value="1"/>
</dbReference>
<dbReference type="Gene3D" id="3.40.50.1110">
    <property type="entry name" value="SGNH hydrolase"/>
    <property type="match status" value="2"/>
</dbReference>
<feature type="compositionally biased region" description="Low complexity" evidence="1">
    <location>
        <begin position="213"/>
        <end position="231"/>
    </location>
</feature>